<dbReference type="InterPro" id="IPR026341">
    <property type="entry name" value="T9SS_type_B"/>
</dbReference>
<reference evidence="3 4" key="1">
    <citation type="submission" date="2019-04" db="EMBL/GenBank/DDBJ databases">
        <title>Flavobacterium sp. nov. isolated from construction timber.</title>
        <authorList>
            <person name="Lin S.-Y."/>
            <person name="Chang C.-T."/>
            <person name="Young C.-C."/>
        </authorList>
    </citation>
    <scope>NUCLEOTIDE SEQUENCE [LARGE SCALE GENOMIC DNA]</scope>
    <source>
        <strain evidence="3 4">CC-CTC003</strain>
    </source>
</reference>
<dbReference type="Pfam" id="PF13585">
    <property type="entry name" value="CHU_C"/>
    <property type="match status" value="1"/>
</dbReference>
<comment type="caution">
    <text evidence="3">The sequence shown here is derived from an EMBL/GenBank/DDBJ whole genome shotgun (WGS) entry which is preliminary data.</text>
</comment>
<evidence type="ECO:0000313" key="4">
    <source>
        <dbReference type="Proteomes" id="UP000307507"/>
    </source>
</evidence>
<protein>
    <submittedName>
        <fullName evidence="3">T9SS type B sorting domain-containing protein</fullName>
    </submittedName>
</protein>
<evidence type="ECO:0000256" key="1">
    <source>
        <dbReference type="ARBA" id="ARBA00022729"/>
    </source>
</evidence>
<dbReference type="NCBIfam" id="TIGR04131">
    <property type="entry name" value="Bac_Flav_CTERM"/>
    <property type="match status" value="1"/>
</dbReference>
<sequence>MDRIFVLPHQIKYLMMKKTFLMLLMIMLNSICLSQVFPEGFEGSFPPSGPEGAWIVTHNGIGMGPMNRNIWKQTPLITSVYNPHSGNYAAMVEKINIGDGKTEEDWLIAPKVAIPAGGELSFYILHGRAGDQGSKLKIKISKTSQTDLSSFTEVAEFSESQIGSVPGVYNKMTLTFNEQQVTADEMVYIAFVRVHEQTEGGTGDRFLIDDIELKSPCVTPTDIKITNVTANSAVLAWALPDSPGKWEIELIAAASPRSESTTVTQNQYAVINLDPQTTYRFRVRSECGEMAYSEWSDFYAFTTLVNNDECRNAQTIPVNEDQSCNKVVPVSFLGTTITGSDSCVPDNNGDIWFSFTATHETHMIDLINFKGNAKPVAITMYEGKQCDQTQPIYCNTTNSLLALGLRIGTVYTLRLAVSSPRGKTAFSFDLCVKIPDVVQNNATDCLVYTVNPDFEKPLHQVKSAYPQLYNQHSVPGWKTTAENNHIKFWHSGNNRNIQAYSGTQFVEINETEGSDIYQDYATAVPISFRCRFVHRGRDNESSCALYAGPPEGPFALVVIATTGNNVWKEYVGTYAVPENQPVTRFIFKNQSGSGNLLDDFELKGDNSIVTPGPLLLNCANALANVSAKGEGVWMADTNNPGTSTIGDYHANKTTISGFTTSGTYRYYWKTAHCVDILDVKIDNEDKTTLLTFNPIGPICPGAAVPKLPSRSKEGIAGAWMPPVISNAITTTYVFTPYANQCVKQGITASLTVAVQPIAVTVLSDCINDEVVLKIQPEEGNTFDLTKTHFQWFCDKKGNVGKNMPDFNVTRYCRDWINDVAFPIVFTVKVTAAGSCSVTKEIAVEGLRCQIQKGISPNSDNLNDTFDLTGFSVEKLSIFNRYGTEVYSHGAGYTNQWFGQSKNGGELPDSTYFYVIDLKKGETKTGWVYISRENR</sequence>
<dbReference type="InterPro" id="IPR036116">
    <property type="entry name" value="FN3_sf"/>
</dbReference>
<dbReference type="AlphaFoldDB" id="A0A4S3ZQ97"/>
<dbReference type="Gene3D" id="2.60.120.260">
    <property type="entry name" value="Galactose-binding domain-like"/>
    <property type="match status" value="1"/>
</dbReference>
<feature type="domain" description="Fibronectin type-III" evidence="2">
    <location>
        <begin position="219"/>
        <end position="306"/>
    </location>
</feature>
<dbReference type="SMART" id="SM00060">
    <property type="entry name" value="FN3"/>
    <property type="match status" value="1"/>
</dbReference>
<dbReference type="CDD" id="cd00063">
    <property type="entry name" value="FN3"/>
    <property type="match status" value="1"/>
</dbReference>
<dbReference type="InterPro" id="IPR056600">
    <property type="entry name" value="GBD_T9SS_assoc"/>
</dbReference>
<dbReference type="Gene3D" id="2.60.120.200">
    <property type="match status" value="1"/>
</dbReference>
<dbReference type="PROSITE" id="PS50853">
    <property type="entry name" value="FN3"/>
    <property type="match status" value="1"/>
</dbReference>
<gene>
    <name evidence="3" type="ORF">E6C50_16710</name>
</gene>
<dbReference type="InterPro" id="IPR014755">
    <property type="entry name" value="Cu-Rt/internalin_Ig-like"/>
</dbReference>
<dbReference type="Proteomes" id="UP000307507">
    <property type="component" value="Unassembled WGS sequence"/>
</dbReference>
<dbReference type="InterPro" id="IPR003961">
    <property type="entry name" value="FN3_dom"/>
</dbReference>
<name>A0A4S3ZQ97_9FLAO</name>
<evidence type="ECO:0000259" key="2">
    <source>
        <dbReference type="PROSITE" id="PS50853"/>
    </source>
</evidence>
<dbReference type="Pfam" id="PF00041">
    <property type="entry name" value="fn3"/>
    <property type="match status" value="1"/>
</dbReference>
<dbReference type="InterPro" id="IPR013783">
    <property type="entry name" value="Ig-like_fold"/>
</dbReference>
<proteinExistence type="predicted"/>
<dbReference type="OrthoDB" id="1391397at2"/>
<dbReference type="Pfam" id="PF23759">
    <property type="entry name" value="GBD_T9SS_assoc"/>
    <property type="match status" value="1"/>
</dbReference>
<evidence type="ECO:0000313" key="3">
    <source>
        <dbReference type="EMBL" id="THF47715.1"/>
    </source>
</evidence>
<dbReference type="Gene3D" id="2.60.40.1220">
    <property type="match status" value="1"/>
</dbReference>
<dbReference type="SUPFAM" id="SSF49265">
    <property type="entry name" value="Fibronectin type III"/>
    <property type="match status" value="1"/>
</dbReference>
<keyword evidence="1" id="KW-0732">Signal</keyword>
<dbReference type="Gene3D" id="2.60.40.10">
    <property type="entry name" value="Immunoglobulins"/>
    <property type="match status" value="1"/>
</dbReference>
<dbReference type="NCBIfam" id="NF038128">
    <property type="entry name" value="choice_anch_J"/>
    <property type="match status" value="1"/>
</dbReference>
<accession>A0A4S3ZQ97</accession>
<dbReference type="EMBL" id="SSNZ01000011">
    <property type="protein sequence ID" value="THF47715.1"/>
    <property type="molecule type" value="Genomic_DNA"/>
</dbReference>
<organism evidence="3 4">
    <name type="scientific">Flavobacterium supellecticarium</name>
    <dbReference type="NCBI Taxonomy" id="2565924"/>
    <lineage>
        <taxon>Bacteria</taxon>
        <taxon>Pseudomonadati</taxon>
        <taxon>Bacteroidota</taxon>
        <taxon>Flavobacteriia</taxon>
        <taxon>Flavobacteriales</taxon>
        <taxon>Flavobacteriaceae</taxon>
        <taxon>Flavobacterium</taxon>
    </lineage>
</organism>
<keyword evidence="4" id="KW-1185">Reference proteome</keyword>